<protein>
    <recommendedName>
        <fullName evidence="3">DUF4625 domain-containing protein</fullName>
    </recommendedName>
</protein>
<evidence type="ECO:0000313" key="2">
    <source>
        <dbReference type="Proteomes" id="UP001597374"/>
    </source>
</evidence>
<proteinExistence type="predicted"/>
<dbReference type="RefSeq" id="WP_250431981.1">
    <property type="nucleotide sequence ID" value="NZ_JALPRR010000004.1"/>
</dbReference>
<gene>
    <name evidence="1" type="ORF">ACFSKP_17575</name>
</gene>
<dbReference type="Proteomes" id="UP001597374">
    <property type="component" value="Unassembled WGS sequence"/>
</dbReference>
<dbReference type="PROSITE" id="PS51257">
    <property type="entry name" value="PROKAR_LIPOPROTEIN"/>
    <property type="match status" value="1"/>
</dbReference>
<dbReference type="EMBL" id="JBHUIM010000003">
    <property type="protein sequence ID" value="MFD2248083.1"/>
    <property type="molecule type" value="Genomic_DNA"/>
</dbReference>
<accession>A0ABW5D204</accession>
<comment type="caution">
    <text evidence="1">The sequence shown here is derived from an EMBL/GenBank/DDBJ whole genome shotgun (WGS) entry which is preliminary data.</text>
</comment>
<organism evidence="1 2">
    <name type="scientific">Pontibacter ruber</name>
    <dbReference type="NCBI Taxonomy" id="1343895"/>
    <lineage>
        <taxon>Bacteria</taxon>
        <taxon>Pseudomonadati</taxon>
        <taxon>Bacteroidota</taxon>
        <taxon>Cytophagia</taxon>
        <taxon>Cytophagales</taxon>
        <taxon>Hymenobacteraceae</taxon>
        <taxon>Pontibacter</taxon>
    </lineage>
</organism>
<sequence>MKKLLHPLIFVLCLALLGCSKEDDTQIIVEKGATPIVDVIVPEGASVGEPLTMKVYFVVNNGCGRFKRFSESINGNIYTIAVHPYYVNGPCTLNVPVLEENYTFTPQAAGVYTFRFWQSNEKYLERSINVQ</sequence>
<name>A0ABW5D204_9BACT</name>
<keyword evidence="2" id="KW-1185">Reference proteome</keyword>
<evidence type="ECO:0008006" key="3">
    <source>
        <dbReference type="Google" id="ProtNLM"/>
    </source>
</evidence>
<reference evidence="2" key="1">
    <citation type="journal article" date="2019" name="Int. J. Syst. Evol. Microbiol.">
        <title>The Global Catalogue of Microorganisms (GCM) 10K type strain sequencing project: providing services to taxonomists for standard genome sequencing and annotation.</title>
        <authorList>
            <consortium name="The Broad Institute Genomics Platform"/>
            <consortium name="The Broad Institute Genome Sequencing Center for Infectious Disease"/>
            <person name="Wu L."/>
            <person name="Ma J."/>
        </authorList>
    </citation>
    <scope>NUCLEOTIDE SEQUENCE [LARGE SCALE GENOMIC DNA]</scope>
    <source>
        <strain evidence="2">CGMCC 4.1782</strain>
    </source>
</reference>
<evidence type="ECO:0000313" key="1">
    <source>
        <dbReference type="EMBL" id="MFD2248083.1"/>
    </source>
</evidence>